<protein>
    <submittedName>
        <fullName evidence="1">Uncharacterized protein</fullName>
    </submittedName>
</protein>
<accession>A0A645FNP2</accession>
<dbReference type="AlphaFoldDB" id="A0A645FNP2"/>
<reference evidence="1" key="1">
    <citation type="submission" date="2019-08" db="EMBL/GenBank/DDBJ databases">
        <authorList>
            <person name="Kucharzyk K."/>
            <person name="Murdoch R.W."/>
            <person name="Higgins S."/>
            <person name="Loffler F."/>
        </authorList>
    </citation>
    <scope>NUCLEOTIDE SEQUENCE</scope>
</reference>
<dbReference type="EMBL" id="VSSQ01062947">
    <property type="protein sequence ID" value="MPN16047.1"/>
    <property type="molecule type" value="Genomic_DNA"/>
</dbReference>
<proteinExistence type="predicted"/>
<comment type="caution">
    <text evidence="1">The sequence shown here is derived from an EMBL/GenBank/DDBJ whole genome shotgun (WGS) entry which is preliminary data.</text>
</comment>
<sequence length="53" mass="5961">MLNDQWRIISGKRVQGKVSGKSNAFTRVLFEPEAGDWNHGDRQSAGFAKKHCT</sequence>
<name>A0A645FNP2_9ZZZZ</name>
<organism evidence="1">
    <name type="scientific">bioreactor metagenome</name>
    <dbReference type="NCBI Taxonomy" id="1076179"/>
    <lineage>
        <taxon>unclassified sequences</taxon>
        <taxon>metagenomes</taxon>
        <taxon>ecological metagenomes</taxon>
    </lineage>
</organism>
<evidence type="ECO:0000313" key="1">
    <source>
        <dbReference type="EMBL" id="MPN16047.1"/>
    </source>
</evidence>
<gene>
    <name evidence="1" type="ORF">SDC9_163385</name>
</gene>